<evidence type="ECO:0000313" key="3">
    <source>
        <dbReference type="EMBL" id="SHO47767.1"/>
    </source>
</evidence>
<dbReference type="EMBL" id="FRFC01000005">
    <property type="protein sequence ID" value="SHO47767.1"/>
    <property type="molecule type" value="Genomic_DNA"/>
</dbReference>
<gene>
    <name evidence="3" type="ORF">NSIN_40222</name>
</gene>
<organism evidence="3 4">
    <name type="scientific">Nitrosotalea sinensis</name>
    <dbReference type="NCBI Taxonomy" id="1499975"/>
    <lineage>
        <taxon>Archaea</taxon>
        <taxon>Nitrososphaerota</taxon>
        <taxon>Nitrososphaeria</taxon>
        <taxon>Nitrosotaleales</taxon>
        <taxon>Nitrosotaleaceae</taxon>
        <taxon>Nitrosotalea</taxon>
    </lineage>
</organism>
<dbReference type="Proteomes" id="UP000232412">
    <property type="component" value="Unassembled WGS sequence"/>
</dbReference>
<dbReference type="PANTHER" id="PTHR46268:SF6">
    <property type="entry name" value="UNIVERSAL STRESS PROTEIN UP12"/>
    <property type="match status" value="1"/>
</dbReference>
<sequence>MNVGTFSKILVAIDGSEISLKAADYGITMAKKDNAKLVVINILYTPASTFTYTKQAWFDEFLKKAKDEAAEWFNKIKKNATENGVEVKTETAEELYSVPAAIVQYAENENADLIIMGTTGKTGFKRLLLGSVANDVVIHSPIPVMVIKS</sequence>
<dbReference type="InterPro" id="IPR006016">
    <property type="entry name" value="UspA"/>
</dbReference>
<dbReference type="Pfam" id="PF00582">
    <property type="entry name" value="Usp"/>
    <property type="match status" value="1"/>
</dbReference>
<dbReference type="SUPFAM" id="SSF52402">
    <property type="entry name" value="Adenine nucleotide alpha hydrolases-like"/>
    <property type="match status" value="1"/>
</dbReference>
<evidence type="ECO:0000259" key="2">
    <source>
        <dbReference type="Pfam" id="PF00582"/>
    </source>
</evidence>
<accession>A0A2H1EJ27</accession>
<dbReference type="Gene3D" id="3.40.50.620">
    <property type="entry name" value="HUPs"/>
    <property type="match status" value="1"/>
</dbReference>
<dbReference type="InterPro" id="IPR014729">
    <property type="entry name" value="Rossmann-like_a/b/a_fold"/>
</dbReference>
<dbReference type="AlphaFoldDB" id="A0A2H1EJ27"/>
<evidence type="ECO:0000313" key="4">
    <source>
        <dbReference type="Proteomes" id="UP000232412"/>
    </source>
</evidence>
<name>A0A2H1EJ27_9ARCH</name>
<comment type="similarity">
    <text evidence="1">Belongs to the universal stress protein A family.</text>
</comment>
<proteinExistence type="inferred from homology"/>
<dbReference type="CDD" id="cd00293">
    <property type="entry name" value="USP-like"/>
    <property type="match status" value="1"/>
</dbReference>
<dbReference type="InterPro" id="IPR006015">
    <property type="entry name" value="Universal_stress_UspA"/>
</dbReference>
<dbReference type="PRINTS" id="PR01438">
    <property type="entry name" value="UNVRSLSTRESS"/>
</dbReference>
<reference evidence="4" key="1">
    <citation type="submission" date="2016-12" db="EMBL/GenBank/DDBJ databases">
        <authorList>
            <person name="Herbold C."/>
        </authorList>
    </citation>
    <scope>NUCLEOTIDE SEQUENCE [LARGE SCALE GENOMIC DNA]</scope>
</reference>
<protein>
    <recommendedName>
        <fullName evidence="2">UspA domain-containing protein</fullName>
    </recommendedName>
</protein>
<feature type="domain" description="UspA" evidence="2">
    <location>
        <begin position="6"/>
        <end position="148"/>
    </location>
</feature>
<dbReference type="PANTHER" id="PTHR46268">
    <property type="entry name" value="STRESS RESPONSE PROTEIN NHAX"/>
    <property type="match status" value="1"/>
</dbReference>
<keyword evidence="4" id="KW-1185">Reference proteome</keyword>
<evidence type="ECO:0000256" key="1">
    <source>
        <dbReference type="ARBA" id="ARBA00008791"/>
    </source>
</evidence>
<dbReference type="OrthoDB" id="105697at2157"/>
<dbReference type="RefSeq" id="WP_101010814.1">
    <property type="nucleotide sequence ID" value="NZ_FRFC01000005.1"/>
</dbReference>